<dbReference type="EC" id="4.2.1.33" evidence="10"/>
<dbReference type="InterPro" id="IPR050075">
    <property type="entry name" value="LeuD"/>
</dbReference>
<dbReference type="EMBL" id="JRNE01000051">
    <property type="protein sequence ID" value="KGF16708.1"/>
    <property type="molecule type" value="Genomic_DNA"/>
</dbReference>
<keyword evidence="9 10" id="KW-0100">Branched-chain amino acid biosynthesis</keyword>
<dbReference type="NCBIfam" id="NF002458">
    <property type="entry name" value="PRK01641.1"/>
    <property type="match status" value="1"/>
</dbReference>
<keyword evidence="7 10" id="KW-0028">Amino-acid biosynthesis</keyword>
<organism evidence="12 13">
    <name type="scientific">Corynebacterium freneyi DNF00450</name>
    <dbReference type="NCBI Taxonomy" id="1287475"/>
    <lineage>
        <taxon>Bacteria</taxon>
        <taxon>Bacillati</taxon>
        <taxon>Actinomycetota</taxon>
        <taxon>Actinomycetes</taxon>
        <taxon>Mycobacteriales</taxon>
        <taxon>Corynebacteriaceae</taxon>
        <taxon>Corynebacterium</taxon>
    </lineage>
</organism>
<evidence type="ECO:0000256" key="2">
    <source>
        <dbReference type="ARBA" id="ARBA00002695"/>
    </source>
</evidence>
<dbReference type="Proteomes" id="UP000029548">
    <property type="component" value="Unassembled WGS sequence"/>
</dbReference>
<dbReference type="InterPro" id="IPR000573">
    <property type="entry name" value="AconitaseA/IPMdHydase_ssu_swvl"/>
</dbReference>
<evidence type="ECO:0000256" key="4">
    <source>
        <dbReference type="ARBA" id="ARBA00009845"/>
    </source>
</evidence>
<comment type="similarity">
    <text evidence="4 10">Belongs to the LeuD family. LeuD type 1 subfamily.</text>
</comment>
<evidence type="ECO:0000256" key="1">
    <source>
        <dbReference type="ARBA" id="ARBA00000491"/>
    </source>
</evidence>
<dbReference type="InterPro" id="IPR033940">
    <property type="entry name" value="IPMI_Swivel"/>
</dbReference>
<evidence type="ECO:0000256" key="10">
    <source>
        <dbReference type="HAMAP-Rule" id="MF_01031"/>
    </source>
</evidence>
<evidence type="ECO:0000256" key="8">
    <source>
        <dbReference type="ARBA" id="ARBA00023239"/>
    </source>
</evidence>
<keyword evidence="6 10" id="KW-0432">Leucine biosynthesis</keyword>
<dbReference type="FunFam" id="3.20.19.10:FF:000003">
    <property type="entry name" value="3-isopropylmalate dehydratase small subunit"/>
    <property type="match status" value="1"/>
</dbReference>
<accession>A0A095Y375</accession>
<evidence type="ECO:0000256" key="9">
    <source>
        <dbReference type="ARBA" id="ARBA00023304"/>
    </source>
</evidence>
<dbReference type="RefSeq" id="WP_035122142.1">
    <property type="nucleotide sequence ID" value="NZ_JRNE01000051.1"/>
</dbReference>
<proteinExistence type="inferred from homology"/>
<keyword evidence="12" id="KW-0413">Isomerase</keyword>
<dbReference type="UniPathway" id="UPA00048">
    <property type="reaction ID" value="UER00071"/>
</dbReference>
<evidence type="ECO:0000313" key="12">
    <source>
        <dbReference type="EMBL" id="KGF16708.1"/>
    </source>
</evidence>
<dbReference type="eggNOG" id="COG0066">
    <property type="taxonomic scope" value="Bacteria"/>
</dbReference>
<comment type="pathway">
    <text evidence="3 10">Amino-acid biosynthesis; L-leucine biosynthesis; L-leucine from 3-methyl-2-oxobutanoate: step 2/4.</text>
</comment>
<dbReference type="GO" id="GO:0009316">
    <property type="term" value="C:3-isopropylmalate dehydratase complex"/>
    <property type="evidence" value="ECO:0007669"/>
    <property type="project" value="InterPro"/>
</dbReference>
<sequence length="197" mass="22186">MEKFTTHTGVGVPLRRSNVDTDQIIPAVYLKRVTRTGFEDGLFSNWRNNEPDFVLNRPVYAKGSVLVAGPDFGTGSSREHAVWALMDYGFRVVISSRFADIFRGNAGKAGLLAAQMEQSDIELLWKKLEEEPGLELTVDLEARTVTAGVTVLPFDVDDYTRWRLREGLDDISLTLRNEAEINAFEESRPSHKPRTLQ</sequence>
<dbReference type="NCBIfam" id="TIGR00171">
    <property type="entry name" value="leuD"/>
    <property type="match status" value="1"/>
</dbReference>
<evidence type="ECO:0000256" key="3">
    <source>
        <dbReference type="ARBA" id="ARBA00004729"/>
    </source>
</evidence>
<comment type="subunit">
    <text evidence="5 10">Heterodimer of LeuC and LeuD.</text>
</comment>
<comment type="caution">
    <text evidence="12">The sequence shown here is derived from an EMBL/GenBank/DDBJ whole genome shotgun (WGS) entry which is preliminary data.</text>
</comment>
<gene>
    <name evidence="10" type="primary">leuD</name>
    <name evidence="12" type="ORF">HMPREF1650_06780</name>
</gene>
<name>A0A095Y375_9CORY</name>
<dbReference type="SUPFAM" id="SSF52016">
    <property type="entry name" value="LeuD/IlvD-like"/>
    <property type="match status" value="1"/>
</dbReference>
<dbReference type="HAMAP" id="MF_01031">
    <property type="entry name" value="LeuD_type1"/>
    <property type="match status" value="1"/>
</dbReference>
<protein>
    <recommendedName>
        <fullName evidence="10">3-isopropylmalate dehydratase small subunit</fullName>
        <ecNumber evidence="10">4.2.1.33</ecNumber>
    </recommendedName>
    <alternativeName>
        <fullName evidence="10">Alpha-IPM isomerase</fullName>
        <shortName evidence="10">IPMI</shortName>
    </alternativeName>
    <alternativeName>
        <fullName evidence="10">Isopropylmalate isomerase</fullName>
    </alternativeName>
</protein>
<feature type="domain" description="Aconitase A/isopropylmalate dehydratase small subunit swivel" evidence="11">
    <location>
        <begin position="1"/>
        <end position="118"/>
    </location>
</feature>
<dbReference type="GO" id="GO:0003861">
    <property type="term" value="F:3-isopropylmalate dehydratase activity"/>
    <property type="evidence" value="ECO:0007669"/>
    <property type="project" value="UniProtKB-UniRule"/>
</dbReference>
<evidence type="ECO:0000256" key="5">
    <source>
        <dbReference type="ARBA" id="ARBA00011271"/>
    </source>
</evidence>
<evidence type="ECO:0000259" key="11">
    <source>
        <dbReference type="Pfam" id="PF00694"/>
    </source>
</evidence>
<comment type="function">
    <text evidence="2 10">Catalyzes the isomerization between 2-isopropylmalate and 3-isopropylmalate, via the formation of 2-isopropylmaleate.</text>
</comment>
<dbReference type="Gene3D" id="3.20.19.10">
    <property type="entry name" value="Aconitase, domain 4"/>
    <property type="match status" value="1"/>
</dbReference>
<dbReference type="PANTHER" id="PTHR43345:SF5">
    <property type="entry name" value="3-ISOPROPYLMALATE DEHYDRATASE SMALL SUBUNIT"/>
    <property type="match status" value="1"/>
</dbReference>
<evidence type="ECO:0000256" key="7">
    <source>
        <dbReference type="ARBA" id="ARBA00022605"/>
    </source>
</evidence>
<dbReference type="PANTHER" id="PTHR43345">
    <property type="entry name" value="3-ISOPROPYLMALATE DEHYDRATASE SMALL SUBUNIT 2-RELATED-RELATED"/>
    <property type="match status" value="1"/>
</dbReference>
<comment type="catalytic activity">
    <reaction evidence="1 10">
        <text>(2R,3S)-3-isopropylmalate = (2S)-2-isopropylmalate</text>
        <dbReference type="Rhea" id="RHEA:32287"/>
        <dbReference type="ChEBI" id="CHEBI:1178"/>
        <dbReference type="ChEBI" id="CHEBI:35121"/>
        <dbReference type="EC" id="4.2.1.33"/>
    </reaction>
</comment>
<dbReference type="CDD" id="cd01577">
    <property type="entry name" value="IPMI_Swivel"/>
    <property type="match status" value="1"/>
</dbReference>
<dbReference type="GO" id="GO:0016853">
    <property type="term" value="F:isomerase activity"/>
    <property type="evidence" value="ECO:0007669"/>
    <property type="project" value="UniProtKB-KW"/>
</dbReference>
<dbReference type="AlphaFoldDB" id="A0A095Y375"/>
<evidence type="ECO:0000313" key="13">
    <source>
        <dbReference type="Proteomes" id="UP000029548"/>
    </source>
</evidence>
<dbReference type="Pfam" id="PF00694">
    <property type="entry name" value="Aconitase_C"/>
    <property type="match status" value="1"/>
</dbReference>
<dbReference type="InterPro" id="IPR015928">
    <property type="entry name" value="Aconitase/3IPM_dehydase_swvl"/>
</dbReference>
<keyword evidence="8 10" id="KW-0456">Lyase</keyword>
<dbReference type="GO" id="GO:0009098">
    <property type="term" value="P:L-leucine biosynthetic process"/>
    <property type="evidence" value="ECO:0007669"/>
    <property type="project" value="UniProtKB-UniRule"/>
</dbReference>
<reference evidence="12 13" key="1">
    <citation type="submission" date="2014-07" db="EMBL/GenBank/DDBJ databases">
        <authorList>
            <person name="McCorrison J."/>
            <person name="Sanka R."/>
            <person name="Torralba M."/>
            <person name="Gillis M."/>
            <person name="Haft D.H."/>
            <person name="Methe B."/>
            <person name="Sutton G."/>
            <person name="Nelson K.E."/>
        </authorList>
    </citation>
    <scope>NUCLEOTIDE SEQUENCE [LARGE SCALE GENOMIC DNA]</scope>
    <source>
        <strain evidence="12 13">DNF00450</strain>
    </source>
</reference>
<dbReference type="InterPro" id="IPR004431">
    <property type="entry name" value="3-IsopropMal_deHydase_ssu"/>
</dbReference>
<evidence type="ECO:0000256" key="6">
    <source>
        <dbReference type="ARBA" id="ARBA00022430"/>
    </source>
</evidence>